<dbReference type="Gene3D" id="3.60.10.10">
    <property type="entry name" value="Endonuclease/exonuclease/phosphatase"/>
    <property type="match status" value="1"/>
</dbReference>
<name>S3C1H4_OPHP1</name>
<dbReference type="EMBL" id="KE148151">
    <property type="protein sequence ID" value="EPE07394.1"/>
    <property type="molecule type" value="Genomic_DNA"/>
</dbReference>
<protein>
    <submittedName>
        <fullName evidence="12">Endonuclease exonuclease phosphatase family protein</fullName>
    </submittedName>
</protein>
<evidence type="ECO:0000256" key="7">
    <source>
        <dbReference type="ARBA" id="ARBA00022801"/>
    </source>
</evidence>
<keyword evidence="8" id="KW-0460">Magnesium</keyword>
<dbReference type="Proteomes" id="UP000016923">
    <property type="component" value="Unassembled WGS sequence"/>
</dbReference>
<evidence type="ECO:0000256" key="3">
    <source>
        <dbReference type="ARBA" id="ARBA00004123"/>
    </source>
</evidence>
<organism evidence="12 13">
    <name type="scientific">Ophiostoma piceae (strain UAMH 11346)</name>
    <name type="common">Sap stain fungus</name>
    <dbReference type="NCBI Taxonomy" id="1262450"/>
    <lineage>
        <taxon>Eukaryota</taxon>
        <taxon>Fungi</taxon>
        <taxon>Dikarya</taxon>
        <taxon>Ascomycota</taxon>
        <taxon>Pezizomycotina</taxon>
        <taxon>Sordariomycetes</taxon>
        <taxon>Sordariomycetidae</taxon>
        <taxon>Ophiostomatales</taxon>
        <taxon>Ophiostomataceae</taxon>
        <taxon>Ophiostoma</taxon>
    </lineage>
</organism>
<dbReference type="PANTHER" id="PTHR15822">
    <property type="entry name" value="TRAF AND TNF RECEPTOR-ASSOCIATED PROTEIN"/>
    <property type="match status" value="1"/>
</dbReference>
<evidence type="ECO:0000256" key="9">
    <source>
        <dbReference type="ARBA" id="ARBA00023204"/>
    </source>
</evidence>
<keyword evidence="9" id="KW-0234">DNA repair</keyword>
<sequence length="978" mass="107477">MKGSISTVQPGSVITVVSWNIDCFRPEPAARVIACIDHIQDRFETKEMTTSSEAGNKKSEHFVIMLQEVCQDSLAAILSHEWIRTAFVASNITPPSSIYSGNGLGRLNIIQPRMKERVQWHSPDFFTLILASKNLPISSCFRIPLVSRGDRDVLAIDVPVKAKPGSQNANKQAVVNRTEANKGTIRLCTTHLESFENGKEYRPLQLAILAKVLRGKLPVSGETTPRMIGGLAGGDMNTINDFDSDLHRLPGIDLQDVWELGYAPPITNATDNCENHGQAAGTTWGYQPGPGKKKPSKKERMDRFYFTKTTPSPSLPLLATATSVPGAQDITNNLGRIGIGVKVPVQAWSREVVSMKTAGPQKSRKRHTQYIPASLHRWYSAIGLEMGYTCSELDTWASDHFGIVIGIKIEQVDVKDAVVDRTVGAMDPGDDDTEEIMAVDAMCGACGVRLVVNDSVFAQPPISVAVHEECFRLFLAGHNRGPESTDLGSVKPEVLDRLFTIGAWRQPWKDGYQLGLKADGPVSYSKAEFTAFTYTVARIGLPQLARDLPIEILEMVYQLSEDAPFWRCVSVLVLGMCAAGQKDEPLHRVPLGHIKSWKRPDLQPETVFSTALSSSEPSVAALSQLQPPMQPFVRITVDHRGICEIQRLQERPAVDTHRTTDHRMYIVEHLQECEITGFADLQVEIKDFVKFAFGAYTLDVAHAGTEEGKEGNHAAPQLDSSTAIPKLAYRHPVSLLGSHDIHGDILDIFMSSAPLYTNGGIRALGQCSPLDAGKVFRAEDSFSVDAPDLVCYRILKYGDSRDGGVVQFYGIDIAASRADEHSHEEDGWFCNKVGHGMLYFYHDRCSILVVDAEANPRVSRRRICGYRLFSVPSLLPFCPSALLPFCLSAAAVAALRAQGLDVAGIEDWTSWEHGKKEFSQRWEQSRAYSYTSIREMHPSPTAVAASVASRIGHTVGINRESSAIPSSSRAAASKMSSH</sequence>
<dbReference type="PANTHER" id="PTHR15822:SF4">
    <property type="entry name" value="TYROSYL-DNA PHOSPHODIESTERASE 2"/>
    <property type="match status" value="1"/>
</dbReference>
<reference evidence="12 13" key="1">
    <citation type="journal article" date="2013" name="BMC Genomics">
        <title>The genome and transcriptome of the pine saprophyte Ophiostoma piceae, and a comparison with the bark beetle-associated pine pathogen Grosmannia clavigera.</title>
        <authorList>
            <person name="Haridas S."/>
            <person name="Wang Y."/>
            <person name="Lim L."/>
            <person name="Massoumi Alamouti S."/>
            <person name="Jackman S."/>
            <person name="Docking R."/>
            <person name="Robertson G."/>
            <person name="Birol I."/>
            <person name="Bohlmann J."/>
            <person name="Breuil C."/>
        </authorList>
    </citation>
    <scope>NUCLEOTIDE SEQUENCE [LARGE SCALE GENOMIC DNA]</scope>
    <source>
        <strain evidence="12 13">UAMH 11346</strain>
    </source>
</reference>
<dbReference type="GO" id="GO:0005634">
    <property type="term" value="C:nucleus"/>
    <property type="evidence" value="ECO:0007669"/>
    <property type="project" value="UniProtKB-SubCell"/>
</dbReference>
<keyword evidence="4" id="KW-0540">Nuclease</keyword>
<dbReference type="OrthoDB" id="9975959at2759"/>
<keyword evidence="7" id="KW-0378">Hydrolase</keyword>
<dbReference type="GO" id="GO:0006302">
    <property type="term" value="P:double-strand break repair"/>
    <property type="evidence" value="ECO:0007669"/>
    <property type="project" value="TreeGrafter"/>
</dbReference>
<dbReference type="HOGENOM" id="CLU_304043_0_0_1"/>
<dbReference type="GO" id="GO:0004519">
    <property type="term" value="F:endonuclease activity"/>
    <property type="evidence" value="ECO:0007669"/>
    <property type="project" value="UniProtKB-KW"/>
</dbReference>
<dbReference type="GO" id="GO:0003697">
    <property type="term" value="F:single-stranded DNA binding"/>
    <property type="evidence" value="ECO:0007669"/>
    <property type="project" value="TreeGrafter"/>
</dbReference>
<evidence type="ECO:0000313" key="13">
    <source>
        <dbReference type="Proteomes" id="UP000016923"/>
    </source>
</evidence>
<gene>
    <name evidence="12" type="ORF">F503_08045</name>
</gene>
<dbReference type="InterPro" id="IPR051547">
    <property type="entry name" value="TDP2-like"/>
</dbReference>
<dbReference type="GO" id="GO:0070260">
    <property type="term" value="F:5'-tyrosyl-DNA phosphodiesterase activity"/>
    <property type="evidence" value="ECO:0007669"/>
    <property type="project" value="TreeGrafter"/>
</dbReference>
<keyword evidence="12" id="KW-0255">Endonuclease</keyword>
<evidence type="ECO:0000256" key="8">
    <source>
        <dbReference type="ARBA" id="ARBA00022842"/>
    </source>
</evidence>
<keyword evidence="5" id="KW-0479">Metal-binding</keyword>
<comment type="cofactor">
    <cofactor evidence="1">
        <name>Mn(2+)</name>
        <dbReference type="ChEBI" id="CHEBI:29035"/>
    </cofactor>
</comment>
<keyword evidence="10" id="KW-0539">Nucleus</keyword>
<feature type="region of interest" description="Disordered" evidence="11">
    <location>
        <begin position="279"/>
        <end position="298"/>
    </location>
</feature>
<dbReference type="AlphaFoldDB" id="S3C1H4"/>
<dbReference type="InterPro" id="IPR036691">
    <property type="entry name" value="Endo/exonu/phosph_ase_sf"/>
</dbReference>
<proteinExistence type="predicted"/>
<evidence type="ECO:0000256" key="2">
    <source>
        <dbReference type="ARBA" id="ARBA00001946"/>
    </source>
</evidence>
<evidence type="ECO:0000256" key="1">
    <source>
        <dbReference type="ARBA" id="ARBA00001936"/>
    </source>
</evidence>
<keyword evidence="13" id="KW-1185">Reference proteome</keyword>
<dbReference type="GO" id="GO:0046872">
    <property type="term" value="F:metal ion binding"/>
    <property type="evidence" value="ECO:0007669"/>
    <property type="project" value="UniProtKB-KW"/>
</dbReference>
<evidence type="ECO:0000256" key="5">
    <source>
        <dbReference type="ARBA" id="ARBA00022723"/>
    </source>
</evidence>
<keyword evidence="12" id="KW-0269">Exonuclease</keyword>
<evidence type="ECO:0000256" key="11">
    <source>
        <dbReference type="SAM" id="MobiDB-lite"/>
    </source>
</evidence>
<evidence type="ECO:0000256" key="10">
    <source>
        <dbReference type="ARBA" id="ARBA00023242"/>
    </source>
</evidence>
<dbReference type="GO" id="GO:0005737">
    <property type="term" value="C:cytoplasm"/>
    <property type="evidence" value="ECO:0007669"/>
    <property type="project" value="TreeGrafter"/>
</dbReference>
<evidence type="ECO:0000256" key="6">
    <source>
        <dbReference type="ARBA" id="ARBA00022763"/>
    </source>
</evidence>
<dbReference type="SUPFAM" id="SSF56219">
    <property type="entry name" value="DNase I-like"/>
    <property type="match status" value="1"/>
</dbReference>
<keyword evidence="6" id="KW-0227">DNA damage</keyword>
<evidence type="ECO:0000313" key="12">
    <source>
        <dbReference type="EMBL" id="EPE07394.1"/>
    </source>
</evidence>
<dbReference type="eggNOG" id="ENOG502RVWB">
    <property type="taxonomic scope" value="Eukaryota"/>
</dbReference>
<comment type="subcellular location">
    <subcellularLocation>
        <location evidence="3">Nucleus</location>
    </subcellularLocation>
</comment>
<dbReference type="GO" id="GO:0004527">
    <property type="term" value="F:exonuclease activity"/>
    <property type="evidence" value="ECO:0007669"/>
    <property type="project" value="UniProtKB-KW"/>
</dbReference>
<accession>S3C1H4</accession>
<comment type="cofactor">
    <cofactor evidence="2">
        <name>Mg(2+)</name>
        <dbReference type="ChEBI" id="CHEBI:18420"/>
    </cofactor>
</comment>
<evidence type="ECO:0000256" key="4">
    <source>
        <dbReference type="ARBA" id="ARBA00022722"/>
    </source>
</evidence>
<dbReference type="VEuPathDB" id="FungiDB:F503_08045"/>